<comment type="pathway">
    <text evidence="1">Cofactor biosynthesis; pyrroloquinoline quinone biosynthesis.</text>
</comment>
<sequence>MSTLIQAHDIPYLPRGVRLQGDRVRGIRVLQAPERALQLDQIGEAILSELDGARSLDQIVRDLAARYNAPVDQIAGDVRDFLTGLIERRMVFLKDAA</sequence>
<comment type="subunit">
    <text evidence="2">Monomer. Interacts with PqqE.</text>
</comment>
<dbReference type="NCBIfam" id="TIGR03859">
    <property type="entry name" value="PQQ_PqqD"/>
    <property type="match status" value="1"/>
</dbReference>
<protein>
    <submittedName>
        <fullName evidence="4">Pyrroloquinoline quinone biosynthesis peptide chaperone PqqD</fullName>
    </submittedName>
</protein>
<evidence type="ECO:0000256" key="3">
    <source>
        <dbReference type="ARBA" id="ARBA00022905"/>
    </source>
</evidence>
<dbReference type="RefSeq" id="WP_136854940.1">
    <property type="nucleotide sequence ID" value="NZ_SUNH01000003.1"/>
</dbReference>
<dbReference type="OrthoDB" id="7995890at2"/>
<dbReference type="GO" id="GO:0018189">
    <property type="term" value="P:pyrroloquinoline quinone biosynthetic process"/>
    <property type="evidence" value="ECO:0007669"/>
    <property type="project" value="UniProtKB-UniPathway"/>
</dbReference>
<proteinExistence type="predicted"/>
<dbReference type="InterPro" id="IPR008792">
    <property type="entry name" value="PQQD"/>
</dbReference>
<dbReference type="Proteomes" id="UP000306223">
    <property type="component" value="Unassembled WGS sequence"/>
</dbReference>
<comment type="caution">
    <text evidence="4">The sequence shown here is derived from an EMBL/GenBank/DDBJ whole genome shotgun (WGS) entry which is preliminary data.</text>
</comment>
<dbReference type="AlphaFoldDB" id="A0A4U0QYU1"/>
<evidence type="ECO:0000313" key="5">
    <source>
        <dbReference type="Proteomes" id="UP000306223"/>
    </source>
</evidence>
<evidence type="ECO:0000313" key="4">
    <source>
        <dbReference type="EMBL" id="TJZ87336.1"/>
    </source>
</evidence>
<dbReference type="InterPro" id="IPR022479">
    <property type="entry name" value="PqqD_bac"/>
</dbReference>
<keyword evidence="3" id="KW-0884">PQQ biosynthesis</keyword>
<reference evidence="4 5" key="1">
    <citation type="submission" date="2019-04" db="EMBL/GenBank/DDBJ databases">
        <authorList>
            <person name="Li J."/>
        </authorList>
    </citation>
    <scope>NUCLEOTIDE SEQUENCE [LARGE SCALE GENOMIC DNA]</scope>
    <source>
        <strain evidence="4 5">CCTCC AB2016182</strain>
    </source>
</reference>
<keyword evidence="5" id="KW-1185">Reference proteome</keyword>
<dbReference type="GO" id="GO:0048038">
    <property type="term" value="F:quinone binding"/>
    <property type="evidence" value="ECO:0007669"/>
    <property type="project" value="InterPro"/>
</dbReference>
<accession>A0A4U0QYU1</accession>
<organism evidence="4 5">
    <name type="scientific">Paracoccus hibiscisoli</name>
    <dbReference type="NCBI Taxonomy" id="2023261"/>
    <lineage>
        <taxon>Bacteria</taxon>
        <taxon>Pseudomonadati</taxon>
        <taxon>Pseudomonadota</taxon>
        <taxon>Alphaproteobacteria</taxon>
        <taxon>Rhodobacterales</taxon>
        <taxon>Paracoccaceae</taxon>
        <taxon>Paracoccus</taxon>
    </lineage>
</organism>
<gene>
    <name evidence="4" type="primary">pqqD</name>
    <name evidence="4" type="ORF">FA740_01140</name>
</gene>
<evidence type="ECO:0000256" key="2">
    <source>
        <dbReference type="ARBA" id="ARBA00011741"/>
    </source>
</evidence>
<dbReference type="InterPro" id="IPR041881">
    <property type="entry name" value="PqqD_sf"/>
</dbReference>
<evidence type="ECO:0000256" key="1">
    <source>
        <dbReference type="ARBA" id="ARBA00004886"/>
    </source>
</evidence>
<dbReference type="UniPathway" id="UPA00539"/>
<dbReference type="EMBL" id="SUNH01000003">
    <property type="protein sequence ID" value="TJZ87336.1"/>
    <property type="molecule type" value="Genomic_DNA"/>
</dbReference>
<dbReference type="Gene3D" id="1.10.10.1150">
    <property type="entry name" value="Coenzyme PQQ synthesis protein D (PqqD)"/>
    <property type="match status" value="1"/>
</dbReference>
<name>A0A4U0QYU1_9RHOB</name>
<dbReference type="Pfam" id="PF05402">
    <property type="entry name" value="PqqD"/>
    <property type="match status" value="1"/>
</dbReference>